<reference evidence="4" key="2">
    <citation type="submission" date="2021-01" db="EMBL/GenBank/DDBJ databases">
        <authorList>
            <person name="Mieszkin S."/>
            <person name="Pouder E."/>
            <person name="Alain K."/>
        </authorList>
    </citation>
    <scope>NUCLEOTIDE SEQUENCE</scope>
    <source>
        <strain evidence="4">HW T2.11</strain>
    </source>
</reference>
<dbReference type="InterPro" id="IPR002347">
    <property type="entry name" value="SDR_fam"/>
</dbReference>
<feature type="domain" description="Ketoreductase" evidence="3">
    <location>
        <begin position="10"/>
        <end position="196"/>
    </location>
</feature>
<reference evidence="4" key="1">
    <citation type="journal article" date="2021" name="Microorganisms">
        <title>Acidisoma silvae sp. nov. and Acidisomacellulosilytica sp. nov., Two Acidophilic Bacteria Isolated from Decaying Wood, Hydrolyzing Cellulose and Producing Poly-3-hydroxybutyrate.</title>
        <authorList>
            <person name="Mieszkin S."/>
            <person name="Pouder E."/>
            <person name="Uroz S."/>
            <person name="Simon-Colin C."/>
            <person name="Alain K."/>
        </authorList>
    </citation>
    <scope>NUCLEOTIDE SEQUENCE</scope>
    <source>
        <strain evidence="4">HW T2.11</strain>
    </source>
</reference>
<comment type="similarity">
    <text evidence="1">Belongs to the short-chain dehydrogenases/reductases (SDR) family.</text>
</comment>
<dbReference type="Proteomes" id="UP000708298">
    <property type="component" value="Unassembled WGS sequence"/>
</dbReference>
<dbReference type="Gene3D" id="3.40.50.720">
    <property type="entry name" value="NAD(P)-binding Rossmann-like Domain"/>
    <property type="match status" value="1"/>
</dbReference>
<name>A0A963YPV2_9PROT</name>
<dbReference type="PANTHER" id="PTHR43639">
    <property type="entry name" value="OXIDOREDUCTASE, SHORT-CHAIN DEHYDROGENASE/REDUCTASE FAMILY (AFU_ORTHOLOGUE AFUA_5G02870)"/>
    <property type="match status" value="1"/>
</dbReference>
<dbReference type="RefSeq" id="WP_227320294.1">
    <property type="nucleotide sequence ID" value="NZ_JAESVB010000002.1"/>
</dbReference>
<evidence type="ECO:0000256" key="2">
    <source>
        <dbReference type="ARBA" id="ARBA00023002"/>
    </source>
</evidence>
<proteinExistence type="inferred from homology"/>
<dbReference type="PRINTS" id="PR00081">
    <property type="entry name" value="GDHRDH"/>
</dbReference>
<keyword evidence="2" id="KW-0560">Oxidoreductase</keyword>
<organism evidence="4 5">
    <name type="scientific">Acidisoma silvae</name>
    <dbReference type="NCBI Taxonomy" id="2802396"/>
    <lineage>
        <taxon>Bacteria</taxon>
        <taxon>Pseudomonadati</taxon>
        <taxon>Pseudomonadota</taxon>
        <taxon>Alphaproteobacteria</taxon>
        <taxon>Acetobacterales</taxon>
        <taxon>Acidocellaceae</taxon>
        <taxon>Acidisoma</taxon>
    </lineage>
</organism>
<keyword evidence="5" id="KW-1185">Reference proteome</keyword>
<dbReference type="EMBL" id="JAESVB010000002">
    <property type="protein sequence ID" value="MCB8874627.1"/>
    <property type="molecule type" value="Genomic_DNA"/>
</dbReference>
<dbReference type="InterPro" id="IPR057326">
    <property type="entry name" value="KR_dom"/>
</dbReference>
<dbReference type="FunFam" id="3.40.50.720:FF:000084">
    <property type="entry name" value="Short-chain dehydrogenase reductase"/>
    <property type="match status" value="1"/>
</dbReference>
<sequence>MANDQIMAGRVALITGGGKGIGRAITLELARAGSDVAVLAARDLAQAETVAAEARALGVRAMALVADIADDDSITAAVASVAAELGGLDVVVNNAGASARARLLDLAAEDWDRVFAINARGAFLVGRAAARQMITQNQHNGGKGCAIINIAGASAHRCYPGAGGYGPSKAAVVSLTQQMAVEWAPHGIRVNGVSPGPIREGGTGWEAREPALAAEVQKIPLKRAGEPREVARAVLYLAADADYVTGQMLILDGGSVTTWYISG</sequence>
<comment type="caution">
    <text evidence="4">The sequence shown here is derived from an EMBL/GenBank/DDBJ whole genome shotgun (WGS) entry which is preliminary data.</text>
</comment>
<dbReference type="SMART" id="SM00822">
    <property type="entry name" value="PKS_KR"/>
    <property type="match status" value="1"/>
</dbReference>
<dbReference type="PRINTS" id="PR00080">
    <property type="entry name" value="SDRFAMILY"/>
</dbReference>
<gene>
    <name evidence="4" type="ORF">ASILVAE211_05465</name>
</gene>
<dbReference type="Pfam" id="PF13561">
    <property type="entry name" value="adh_short_C2"/>
    <property type="match status" value="1"/>
</dbReference>
<dbReference type="GO" id="GO:0016491">
    <property type="term" value="F:oxidoreductase activity"/>
    <property type="evidence" value="ECO:0007669"/>
    <property type="project" value="UniProtKB-KW"/>
</dbReference>
<dbReference type="InterPro" id="IPR036291">
    <property type="entry name" value="NAD(P)-bd_dom_sf"/>
</dbReference>
<dbReference type="PANTHER" id="PTHR43639:SF1">
    <property type="entry name" value="SHORT-CHAIN DEHYDROGENASE_REDUCTASE FAMILY PROTEIN"/>
    <property type="match status" value="1"/>
</dbReference>
<evidence type="ECO:0000313" key="5">
    <source>
        <dbReference type="Proteomes" id="UP000708298"/>
    </source>
</evidence>
<evidence type="ECO:0000256" key="1">
    <source>
        <dbReference type="ARBA" id="ARBA00006484"/>
    </source>
</evidence>
<evidence type="ECO:0000259" key="3">
    <source>
        <dbReference type="SMART" id="SM00822"/>
    </source>
</evidence>
<dbReference type="AlphaFoldDB" id="A0A963YPV2"/>
<dbReference type="CDD" id="cd05233">
    <property type="entry name" value="SDR_c"/>
    <property type="match status" value="1"/>
</dbReference>
<protein>
    <submittedName>
        <fullName evidence="4">SDR family oxidoreductase</fullName>
    </submittedName>
</protein>
<dbReference type="SUPFAM" id="SSF51735">
    <property type="entry name" value="NAD(P)-binding Rossmann-fold domains"/>
    <property type="match status" value="1"/>
</dbReference>
<accession>A0A963YPV2</accession>
<evidence type="ECO:0000313" key="4">
    <source>
        <dbReference type="EMBL" id="MCB8874627.1"/>
    </source>
</evidence>